<protein>
    <submittedName>
        <fullName evidence="1">Uncharacterized protein</fullName>
    </submittedName>
</protein>
<evidence type="ECO:0000313" key="1">
    <source>
        <dbReference type="EMBL" id="KAF2820354.1"/>
    </source>
</evidence>
<dbReference type="OrthoDB" id="3796237at2759"/>
<dbReference type="Proteomes" id="UP000799424">
    <property type="component" value="Unassembled WGS sequence"/>
</dbReference>
<proteinExistence type="predicted"/>
<dbReference type="EMBL" id="MU006241">
    <property type="protein sequence ID" value="KAF2820354.1"/>
    <property type="molecule type" value="Genomic_DNA"/>
</dbReference>
<feature type="non-terminal residue" evidence="1">
    <location>
        <position position="1"/>
    </location>
</feature>
<reference evidence="1" key="1">
    <citation type="journal article" date="2020" name="Stud. Mycol.">
        <title>101 Dothideomycetes genomes: a test case for predicting lifestyles and emergence of pathogens.</title>
        <authorList>
            <person name="Haridas S."/>
            <person name="Albert R."/>
            <person name="Binder M."/>
            <person name="Bloem J."/>
            <person name="Labutti K."/>
            <person name="Salamov A."/>
            <person name="Andreopoulos B."/>
            <person name="Baker S."/>
            <person name="Barry K."/>
            <person name="Bills G."/>
            <person name="Bluhm B."/>
            <person name="Cannon C."/>
            <person name="Castanera R."/>
            <person name="Culley D."/>
            <person name="Daum C."/>
            <person name="Ezra D."/>
            <person name="Gonzalez J."/>
            <person name="Henrissat B."/>
            <person name="Kuo A."/>
            <person name="Liang C."/>
            <person name="Lipzen A."/>
            <person name="Lutzoni F."/>
            <person name="Magnuson J."/>
            <person name="Mondo S."/>
            <person name="Nolan M."/>
            <person name="Ohm R."/>
            <person name="Pangilinan J."/>
            <person name="Park H.-J."/>
            <person name="Ramirez L."/>
            <person name="Alfaro M."/>
            <person name="Sun H."/>
            <person name="Tritt A."/>
            <person name="Yoshinaga Y."/>
            <person name="Zwiers L.-H."/>
            <person name="Turgeon B."/>
            <person name="Goodwin S."/>
            <person name="Spatafora J."/>
            <person name="Crous P."/>
            <person name="Grigoriev I."/>
        </authorList>
    </citation>
    <scope>NUCLEOTIDE SEQUENCE</scope>
    <source>
        <strain evidence="1">CBS 113818</strain>
    </source>
</reference>
<accession>A0A6A6ZJ65</accession>
<sequence>PSTVAEKDIETARRRTRESYHAVNADRRFATWYLEAVQVPYVAERLQSLYKDREQVTRQRNIIVQARANLSDPGTTECDEMQVDDWHSLLYETYRRVLTLYDERLVYIQEVAVTRVTLWSEWNHQNQKHGHTRKNRLIAACESTIVYMEDDYINRMLDFVTEVYALLEKHDMVHAKMVMDDVISLMPSLTTT</sequence>
<evidence type="ECO:0000313" key="2">
    <source>
        <dbReference type="Proteomes" id="UP000799424"/>
    </source>
</evidence>
<dbReference type="AlphaFoldDB" id="A0A6A6ZJ65"/>
<keyword evidence="2" id="KW-1185">Reference proteome</keyword>
<feature type="non-terminal residue" evidence="1">
    <location>
        <position position="192"/>
    </location>
</feature>
<name>A0A6A6ZJ65_9PLEO</name>
<organism evidence="1 2">
    <name type="scientific">Ophiobolus disseminans</name>
    <dbReference type="NCBI Taxonomy" id="1469910"/>
    <lineage>
        <taxon>Eukaryota</taxon>
        <taxon>Fungi</taxon>
        <taxon>Dikarya</taxon>
        <taxon>Ascomycota</taxon>
        <taxon>Pezizomycotina</taxon>
        <taxon>Dothideomycetes</taxon>
        <taxon>Pleosporomycetidae</taxon>
        <taxon>Pleosporales</taxon>
        <taxon>Pleosporineae</taxon>
        <taxon>Phaeosphaeriaceae</taxon>
        <taxon>Ophiobolus</taxon>
    </lineage>
</organism>
<gene>
    <name evidence="1" type="ORF">CC86DRAFT_255477</name>
</gene>